<sequence>MHEVVSMHNRLFNAYCGLKPEDNNPLPSANRSTLPDRDYLMEENRSSPSASDDLSEDDNNLVSDGGHLLQDSDEKP</sequence>
<dbReference type="EMBL" id="JAPOHD010000027">
    <property type="protein sequence ID" value="MCY1721035.1"/>
    <property type="molecule type" value="Genomic_DNA"/>
</dbReference>
<evidence type="ECO:0000313" key="2">
    <source>
        <dbReference type="EMBL" id="MCY1721035.1"/>
    </source>
</evidence>
<name>A0A9X3J7T5_9BACT</name>
<gene>
    <name evidence="2" type="ORF">OU798_11825</name>
</gene>
<dbReference type="AlphaFoldDB" id="A0A9X3J7T5"/>
<proteinExistence type="predicted"/>
<feature type="region of interest" description="Disordered" evidence="1">
    <location>
        <begin position="16"/>
        <end position="76"/>
    </location>
</feature>
<comment type="caution">
    <text evidence="2">The sequence shown here is derived from an EMBL/GenBank/DDBJ whole genome shotgun (WGS) entry which is preliminary data.</text>
</comment>
<evidence type="ECO:0000313" key="3">
    <source>
        <dbReference type="Proteomes" id="UP001145087"/>
    </source>
</evidence>
<accession>A0A9X3J7T5</accession>
<feature type="compositionally biased region" description="Basic and acidic residues" evidence="1">
    <location>
        <begin position="34"/>
        <end position="45"/>
    </location>
</feature>
<reference evidence="2" key="1">
    <citation type="submission" date="2022-11" db="EMBL/GenBank/DDBJ databases">
        <title>Marilongibacter aestuarii gen. nov., sp. nov., isolated from tidal flat sediment.</title>
        <authorList>
            <person name="Jiayan W."/>
        </authorList>
    </citation>
    <scope>NUCLEOTIDE SEQUENCE</scope>
    <source>
        <strain evidence="2">Z1-6</strain>
    </source>
</reference>
<organism evidence="2 3">
    <name type="scientific">Draconibacterium aestuarii</name>
    <dbReference type="NCBI Taxonomy" id="2998507"/>
    <lineage>
        <taxon>Bacteria</taxon>
        <taxon>Pseudomonadati</taxon>
        <taxon>Bacteroidota</taxon>
        <taxon>Bacteroidia</taxon>
        <taxon>Marinilabiliales</taxon>
        <taxon>Prolixibacteraceae</taxon>
        <taxon>Draconibacterium</taxon>
    </lineage>
</organism>
<keyword evidence="3" id="KW-1185">Reference proteome</keyword>
<dbReference type="Proteomes" id="UP001145087">
    <property type="component" value="Unassembled WGS sequence"/>
</dbReference>
<evidence type="ECO:0000256" key="1">
    <source>
        <dbReference type="SAM" id="MobiDB-lite"/>
    </source>
</evidence>
<dbReference type="RefSeq" id="WP_343333369.1">
    <property type="nucleotide sequence ID" value="NZ_JAPOHD010000027.1"/>
</dbReference>
<protein>
    <submittedName>
        <fullName evidence="2">Uncharacterized protein</fullName>
    </submittedName>
</protein>